<dbReference type="RefSeq" id="WP_205119543.1">
    <property type="nucleotide sequence ID" value="NZ_JAFBCM010000001.1"/>
</dbReference>
<comment type="caution">
    <text evidence="3">The sequence shown here is derived from an EMBL/GenBank/DDBJ whole genome shotgun (WGS) entry which is preliminary data.</text>
</comment>
<sequence>MATVRPRAAVLATVGSLGIAASAYMAWFDSRVADTVPFVRVLFGGSPTDTAVSYWQSMAAPLVIVGAIGTLGALALSRALLWLTFVLGLVTVGLWGTNEILDRGAASLAIGDFGTGAFVAVAGLLVLLVSTIALRGGSDETDPDEVSALPRGYGAGSTTTTGQQPAYVDPSVDAPTQPQRAQSSTSRPDSDDGT</sequence>
<gene>
    <name evidence="3" type="ORF">ACFOUW_32055</name>
</gene>
<accession>A0ABV7YN02</accession>
<keyword evidence="2" id="KW-0812">Transmembrane</keyword>
<keyword evidence="2" id="KW-1133">Transmembrane helix</keyword>
<reference evidence="4" key="1">
    <citation type="journal article" date="2019" name="Int. J. Syst. Evol. Microbiol.">
        <title>The Global Catalogue of Microorganisms (GCM) 10K type strain sequencing project: providing services to taxonomists for standard genome sequencing and annotation.</title>
        <authorList>
            <consortium name="The Broad Institute Genomics Platform"/>
            <consortium name="The Broad Institute Genome Sequencing Center for Infectious Disease"/>
            <person name="Wu L."/>
            <person name="Ma J."/>
        </authorList>
    </citation>
    <scope>NUCLEOTIDE SEQUENCE [LARGE SCALE GENOMIC DNA]</scope>
    <source>
        <strain evidence="4">CGMCC 4.7241</strain>
    </source>
</reference>
<evidence type="ECO:0000256" key="1">
    <source>
        <dbReference type="SAM" id="MobiDB-lite"/>
    </source>
</evidence>
<evidence type="ECO:0000313" key="3">
    <source>
        <dbReference type="EMBL" id="MFC3765505.1"/>
    </source>
</evidence>
<name>A0ABV7YN02_9ACTN</name>
<dbReference type="Proteomes" id="UP001595699">
    <property type="component" value="Unassembled WGS sequence"/>
</dbReference>
<feature type="compositionally biased region" description="Polar residues" evidence="1">
    <location>
        <begin position="174"/>
        <end position="187"/>
    </location>
</feature>
<feature type="region of interest" description="Disordered" evidence="1">
    <location>
        <begin position="138"/>
        <end position="194"/>
    </location>
</feature>
<keyword evidence="4" id="KW-1185">Reference proteome</keyword>
<organism evidence="3 4">
    <name type="scientific">Tenggerimyces flavus</name>
    <dbReference type="NCBI Taxonomy" id="1708749"/>
    <lineage>
        <taxon>Bacteria</taxon>
        <taxon>Bacillati</taxon>
        <taxon>Actinomycetota</taxon>
        <taxon>Actinomycetes</taxon>
        <taxon>Propionibacteriales</taxon>
        <taxon>Nocardioidaceae</taxon>
        <taxon>Tenggerimyces</taxon>
    </lineage>
</organism>
<keyword evidence="2" id="KW-0472">Membrane</keyword>
<feature type="transmembrane region" description="Helical" evidence="2">
    <location>
        <begin position="116"/>
        <end position="134"/>
    </location>
</feature>
<evidence type="ECO:0000256" key="2">
    <source>
        <dbReference type="SAM" id="Phobius"/>
    </source>
</evidence>
<proteinExistence type="predicted"/>
<protein>
    <submittedName>
        <fullName evidence="3">Uncharacterized protein</fullName>
    </submittedName>
</protein>
<feature type="transmembrane region" description="Helical" evidence="2">
    <location>
        <begin position="79"/>
        <end position="96"/>
    </location>
</feature>
<evidence type="ECO:0000313" key="4">
    <source>
        <dbReference type="Proteomes" id="UP001595699"/>
    </source>
</evidence>
<dbReference type="EMBL" id="JBHRZH010000039">
    <property type="protein sequence ID" value="MFC3765505.1"/>
    <property type="molecule type" value="Genomic_DNA"/>
</dbReference>
<feature type="transmembrane region" description="Helical" evidence="2">
    <location>
        <begin position="52"/>
        <end position="72"/>
    </location>
</feature>